<dbReference type="InterPro" id="IPR001098">
    <property type="entry name" value="DNA-dir_DNA_pol_A_palm_dom"/>
</dbReference>
<feature type="domain" description="5'-3' exonuclease" evidence="7">
    <location>
        <begin position="15"/>
        <end position="283"/>
    </location>
</feature>
<dbReference type="GO" id="GO:0003677">
    <property type="term" value="F:DNA binding"/>
    <property type="evidence" value="ECO:0007669"/>
    <property type="project" value="UniProtKB-KW"/>
</dbReference>
<dbReference type="InterPro" id="IPR029060">
    <property type="entry name" value="PIN-like_dom_sf"/>
</dbReference>
<feature type="domain" description="3'-5' exonuclease" evidence="6">
    <location>
        <begin position="328"/>
        <end position="511"/>
    </location>
</feature>
<dbReference type="AlphaFoldDB" id="A0A2H0VC30"/>
<evidence type="ECO:0000313" key="8">
    <source>
        <dbReference type="EMBL" id="PIR96646.1"/>
    </source>
</evidence>
<dbReference type="InterPro" id="IPR012337">
    <property type="entry name" value="RNaseH-like_sf"/>
</dbReference>
<evidence type="ECO:0000259" key="7">
    <source>
        <dbReference type="SMART" id="SM00475"/>
    </source>
</evidence>
<dbReference type="Gene3D" id="1.10.150.20">
    <property type="entry name" value="5' to 3' exonuclease, C-terminal subdomain"/>
    <property type="match status" value="1"/>
</dbReference>
<dbReference type="Pfam" id="PF01367">
    <property type="entry name" value="5_3_exonuc"/>
    <property type="match status" value="1"/>
</dbReference>
<dbReference type="SMART" id="SM00475">
    <property type="entry name" value="53EXOc"/>
    <property type="match status" value="1"/>
</dbReference>
<evidence type="ECO:0000256" key="5">
    <source>
        <dbReference type="ARBA" id="ARBA00023125"/>
    </source>
</evidence>
<name>A0A2H0VC30_9BACT</name>
<dbReference type="InterPro" id="IPR036397">
    <property type="entry name" value="RNaseH_sf"/>
</dbReference>
<dbReference type="GO" id="GO:0003887">
    <property type="term" value="F:DNA-directed DNA polymerase activity"/>
    <property type="evidence" value="ECO:0007669"/>
    <property type="project" value="InterPro"/>
</dbReference>
<dbReference type="GO" id="GO:0008409">
    <property type="term" value="F:5'-3' exonuclease activity"/>
    <property type="evidence" value="ECO:0007669"/>
    <property type="project" value="InterPro"/>
</dbReference>
<reference evidence="9" key="1">
    <citation type="submission" date="2017-09" db="EMBL/GenBank/DDBJ databases">
        <title>Depth-based differentiation of microbial function through sediment-hosted aquifers and enrichment of novel symbionts in the deep terrestrial subsurface.</title>
        <authorList>
            <person name="Probst A.J."/>
            <person name="Ladd B."/>
            <person name="Jarett J.K."/>
            <person name="Geller-Mcgrath D.E."/>
            <person name="Sieber C.M.K."/>
            <person name="Emerson J.B."/>
            <person name="Anantharaman K."/>
            <person name="Thomas B.C."/>
            <person name="Malmstrom R."/>
            <person name="Stieglmeier M."/>
            <person name="Klingl A."/>
            <person name="Woyke T."/>
            <person name="Ryan C.M."/>
            <person name="Banfield J.F."/>
        </authorList>
    </citation>
    <scope>NUCLEOTIDE SEQUENCE [LARGE SCALE GENOMIC DNA]</scope>
</reference>
<evidence type="ECO:0000256" key="3">
    <source>
        <dbReference type="ARBA" id="ARBA00022801"/>
    </source>
</evidence>
<dbReference type="Pfam" id="PF01612">
    <property type="entry name" value="DNA_pol_A_exo1"/>
    <property type="match status" value="1"/>
</dbReference>
<dbReference type="InterPro" id="IPR038969">
    <property type="entry name" value="FEN"/>
</dbReference>
<dbReference type="SMART" id="SM00474">
    <property type="entry name" value="35EXOc"/>
    <property type="match status" value="1"/>
</dbReference>
<keyword evidence="2" id="KW-0540">Nuclease</keyword>
<dbReference type="InterPro" id="IPR002421">
    <property type="entry name" value="5-3_exonuclease"/>
</dbReference>
<dbReference type="SMART" id="SM00279">
    <property type="entry name" value="HhH2"/>
    <property type="match status" value="1"/>
</dbReference>
<evidence type="ECO:0000256" key="2">
    <source>
        <dbReference type="ARBA" id="ARBA00022722"/>
    </source>
</evidence>
<dbReference type="EMBL" id="PFAJ01000070">
    <property type="protein sequence ID" value="PIR96646.1"/>
    <property type="molecule type" value="Genomic_DNA"/>
</dbReference>
<keyword evidence="5" id="KW-0238">DNA-binding</keyword>
<evidence type="ECO:0000256" key="1">
    <source>
        <dbReference type="ARBA" id="ARBA00020311"/>
    </source>
</evidence>
<organism evidence="8 9">
    <name type="scientific">Candidatus Doudnabacteria bacterium CG10_big_fil_rev_8_21_14_0_10_41_10</name>
    <dbReference type="NCBI Taxonomy" id="1974551"/>
    <lineage>
        <taxon>Bacteria</taxon>
        <taxon>Candidatus Doudnaibacteriota</taxon>
    </lineage>
</organism>
<dbReference type="CDD" id="cd06139">
    <property type="entry name" value="DNA_polA_I_Ecoli_like_exo"/>
    <property type="match status" value="1"/>
</dbReference>
<feature type="non-terminal residue" evidence="8">
    <location>
        <position position="626"/>
    </location>
</feature>
<dbReference type="InterPro" id="IPR020046">
    <property type="entry name" value="5-3_exonucl_a-hlix_arch_N"/>
</dbReference>
<keyword evidence="4" id="KW-0269">Exonuclease</keyword>
<dbReference type="Gene3D" id="3.30.420.10">
    <property type="entry name" value="Ribonuclease H-like superfamily/Ribonuclease H"/>
    <property type="match status" value="1"/>
</dbReference>
<comment type="caution">
    <text evidence="8">The sequence shown here is derived from an EMBL/GenBank/DDBJ whole genome shotgun (WGS) entry which is preliminary data.</text>
</comment>
<evidence type="ECO:0000313" key="9">
    <source>
        <dbReference type="Proteomes" id="UP000230557"/>
    </source>
</evidence>
<dbReference type="Gene3D" id="1.20.1060.10">
    <property type="entry name" value="Taq DNA Polymerase, Chain T, domain 4"/>
    <property type="match status" value="1"/>
</dbReference>
<dbReference type="GO" id="GO:0017108">
    <property type="term" value="F:5'-flap endonuclease activity"/>
    <property type="evidence" value="ECO:0007669"/>
    <property type="project" value="InterPro"/>
</dbReference>
<evidence type="ECO:0000256" key="4">
    <source>
        <dbReference type="ARBA" id="ARBA00022839"/>
    </source>
</evidence>
<dbReference type="SUPFAM" id="SSF88723">
    <property type="entry name" value="PIN domain-like"/>
    <property type="match status" value="1"/>
</dbReference>
<protein>
    <recommendedName>
        <fullName evidence="1">DNA polymerase I</fullName>
    </recommendedName>
</protein>
<dbReference type="CDD" id="cd09898">
    <property type="entry name" value="H3TH_53EXO"/>
    <property type="match status" value="1"/>
</dbReference>
<dbReference type="GO" id="GO:0033567">
    <property type="term" value="P:DNA replication, Okazaki fragment processing"/>
    <property type="evidence" value="ECO:0007669"/>
    <property type="project" value="InterPro"/>
</dbReference>
<dbReference type="PANTHER" id="PTHR42646">
    <property type="entry name" value="FLAP ENDONUCLEASE XNI"/>
    <property type="match status" value="1"/>
</dbReference>
<dbReference type="CDD" id="cd09859">
    <property type="entry name" value="PIN_53EXO"/>
    <property type="match status" value="1"/>
</dbReference>
<dbReference type="PANTHER" id="PTHR42646:SF2">
    <property type="entry name" value="5'-3' EXONUCLEASE FAMILY PROTEIN"/>
    <property type="match status" value="1"/>
</dbReference>
<proteinExistence type="predicted"/>
<dbReference type="SUPFAM" id="SSF53098">
    <property type="entry name" value="Ribonuclease H-like"/>
    <property type="match status" value="1"/>
</dbReference>
<keyword evidence="3" id="KW-0378">Hydrolase</keyword>
<dbReference type="InterPro" id="IPR002562">
    <property type="entry name" value="3'-5'_exonuclease_dom"/>
</dbReference>
<dbReference type="InterPro" id="IPR008918">
    <property type="entry name" value="HhH2"/>
</dbReference>
<dbReference type="SUPFAM" id="SSF47807">
    <property type="entry name" value="5' to 3' exonuclease, C-terminal subdomain"/>
    <property type="match status" value="1"/>
</dbReference>
<dbReference type="Gene3D" id="3.40.50.1010">
    <property type="entry name" value="5'-nuclease"/>
    <property type="match status" value="1"/>
</dbReference>
<dbReference type="Pfam" id="PF00476">
    <property type="entry name" value="DNA_pol_A"/>
    <property type="match status" value="1"/>
</dbReference>
<dbReference type="InterPro" id="IPR043502">
    <property type="entry name" value="DNA/RNA_pol_sf"/>
</dbReference>
<dbReference type="InterPro" id="IPR036279">
    <property type="entry name" value="5-3_exonuclease_C_sf"/>
</dbReference>
<dbReference type="Pfam" id="PF02739">
    <property type="entry name" value="5_3_exonuc_N"/>
    <property type="match status" value="1"/>
</dbReference>
<sequence>MASGMTGKDMFSKSKKLMIVDGNSLVHRGFHAIPHLSTSKGEPSNGVYGFVMIFLNAIKQIKPDYVAVAFDVSGPTFRHKMFSDYKAKRVKAPQELYDQIPKVKEFVKSLNLPIFEKQGYEADDVIGTIVKHKEGGVKNIIVTGDLDALQLVNDHTSVFTTKKGLTETIEYDEAEVKNRYGFGPEYVIDYKALRGDPSDNIPGVIGIGEKGACELIKKFGHIEDLYKALENPSTSSANKAASLPEKLRHKLIDQKKEALLSKKLATIDTKSPVGFDIEKTLFGNYNAATALKFLQEMEFKSLLDKLPRIQNQESGIMNQEGKPINKNYHLIKTQKKLDALIAELKKQKGFAVDTETTSQKEIEAELLGVAVCYQTGEAYYIPVSKQKVLGSLNLDISGLKRVLLDNNIEKYGHNIKYDYAVLNLAGIDLQPLSFDTMIAAYLLNPGARGLSLDNLTFTHFGYQMQPIEDLIGKGKNQITLIDVPVEKVAQYSCEDADFTLQLKEKLESQIIKEKLAKVFYEIDMPLIPVLALMEKAGVKLDTGYLSRFSKIVGKDLESLEKRIHKIGGGDFNIASPKQLKEILFTKLQISTADIKKTKTGLSTAASELEKMKDKHPIISLILEYRE</sequence>
<evidence type="ECO:0000259" key="6">
    <source>
        <dbReference type="SMART" id="SM00474"/>
    </source>
</evidence>
<dbReference type="InterPro" id="IPR020045">
    <property type="entry name" value="DNA_polI_H3TH"/>
</dbReference>
<accession>A0A2H0VC30</accession>
<dbReference type="GO" id="GO:0008408">
    <property type="term" value="F:3'-5' exonuclease activity"/>
    <property type="evidence" value="ECO:0007669"/>
    <property type="project" value="InterPro"/>
</dbReference>
<dbReference type="Proteomes" id="UP000230557">
    <property type="component" value="Unassembled WGS sequence"/>
</dbReference>
<dbReference type="SUPFAM" id="SSF56672">
    <property type="entry name" value="DNA/RNA polymerases"/>
    <property type="match status" value="1"/>
</dbReference>
<gene>
    <name evidence="8" type="ORF">COT91_05280</name>
</gene>
<dbReference type="FunFam" id="3.40.50.1010:FF:000001">
    <property type="entry name" value="DNA polymerase I"/>
    <property type="match status" value="1"/>
</dbReference>
<dbReference type="FunFam" id="1.10.150.20:FF:000003">
    <property type="entry name" value="DNA polymerase I"/>
    <property type="match status" value="1"/>
</dbReference>